<dbReference type="InterPro" id="IPR000160">
    <property type="entry name" value="GGDEF_dom"/>
</dbReference>
<keyword evidence="3" id="KW-0472">Membrane</keyword>
<dbReference type="NCBIfam" id="TIGR00254">
    <property type="entry name" value="GGDEF"/>
    <property type="match status" value="1"/>
</dbReference>
<dbReference type="InterPro" id="IPR029787">
    <property type="entry name" value="Nucleotide_cyclase"/>
</dbReference>
<dbReference type="GO" id="GO:0052621">
    <property type="term" value="F:diguanylate cyclase activity"/>
    <property type="evidence" value="ECO:0007669"/>
    <property type="project" value="UniProtKB-EC"/>
</dbReference>
<keyword evidence="3" id="KW-0812">Transmembrane</keyword>
<dbReference type="SMART" id="SM00267">
    <property type="entry name" value="GGDEF"/>
    <property type="match status" value="1"/>
</dbReference>
<dbReference type="GO" id="GO:0043709">
    <property type="term" value="P:cell adhesion involved in single-species biofilm formation"/>
    <property type="evidence" value="ECO:0007669"/>
    <property type="project" value="TreeGrafter"/>
</dbReference>
<keyword evidence="3" id="KW-1133">Transmembrane helix</keyword>
<dbReference type="EC" id="2.7.7.65" evidence="1"/>
<dbReference type="EMBL" id="QYUO01000001">
    <property type="protein sequence ID" value="RJF97143.1"/>
    <property type="molecule type" value="Genomic_DNA"/>
</dbReference>
<dbReference type="GO" id="GO:0005886">
    <property type="term" value="C:plasma membrane"/>
    <property type="evidence" value="ECO:0007669"/>
    <property type="project" value="TreeGrafter"/>
</dbReference>
<dbReference type="InterPro" id="IPR050469">
    <property type="entry name" value="Diguanylate_Cyclase"/>
</dbReference>
<feature type="transmembrane region" description="Helical" evidence="3">
    <location>
        <begin position="77"/>
        <end position="95"/>
    </location>
</feature>
<dbReference type="OrthoDB" id="9813903at2"/>
<protein>
    <recommendedName>
        <fullName evidence="1">diguanylate cyclase</fullName>
        <ecNumber evidence="1">2.7.7.65</ecNumber>
    </recommendedName>
</protein>
<dbReference type="Proteomes" id="UP000265955">
    <property type="component" value="Unassembled WGS sequence"/>
</dbReference>
<feature type="transmembrane region" description="Helical" evidence="3">
    <location>
        <begin position="184"/>
        <end position="202"/>
    </location>
</feature>
<name>A0A3A3FMM2_9BURK</name>
<dbReference type="Gene3D" id="3.30.70.270">
    <property type="match status" value="1"/>
</dbReference>
<dbReference type="GO" id="GO:1902201">
    <property type="term" value="P:negative regulation of bacterial-type flagellum-dependent cell motility"/>
    <property type="evidence" value="ECO:0007669"/>
    <property type="project" value="TreeGrafter"/>
</dbReference>
<dbReference type="PANTHER" id="PTHR45138">
    <property type="entry name" value="REGULATORY COMPONENTS OF SENSORY TRANSDUCTION SYSTEM"/>
    <property type="match status" value="1"/>
</dbReference>
<dbReference type="FunFam" id="3.30.70.270:FF:000001">
    <property type="entry name" value="Diguanylate cyclase domain protein"/>
    <property type="match status" value="1"/>
</dbReference>
<feature type="transmembrane region" description="Helical" evidence="3">
    <location>
        <begin position="157"/>
        <end position="178"/>
    </location>
</feature>
<evidence type="ECO:0000256" key="3">
    <source>
        <dbReference type="SAM" id="Phobius"/>
    </source>
</evidence>
<sequence>MSRENASPNNNVPADDVTIGFWERHEKFSPDTEHAYQLEMDRMRQQRITKTGLAGAVLYGAFAISDRSMVPDVYQQAWAIRFLLVIPLMLLGTFIVHRLKSLAARDLAIAISILVCGASVPVIAGLSSHPNAVHYQTGITLIILFGNIVVSQRFRSALWTSAVLVVLYGITLSNVPLMPPHVRFSNWLFCLSAVVISLIANFRMDQDQRRAYLARTRDHARNRELSQAVELLGKLSAEDALTQIANRREFDRRLNIEWARARRGNCELALVLIDVDCFKNYNDHYGHPSGDACLKKIADVLRSVPKRSADLVARFGGEEFVALLPSTSRDDARILAEKMRQGVADLQIPHATSRVAPGVTASFGVATLRPDESLQPADLVAAADAALYKAKEGGRNQVAEAAAISTLPQ</sequence>
<evidence type="ECO:0000313" key="5">
    <source>
        <dbReference type="EMBL" id="RJF97143.1"/>
    </source>
</evidence>
<evidence type="ECO:0000313" key="6">
    <source>
        <dbReference type="Proteomes" id="UP000265955"/>
    </source>
</evidence>
<proteinExistence type="predicted"/>
<gene>
    <name evidence="5" type="ORF">D3871_00285</name>
</gene>
<dbReference type="InterPro" id="IPR043128">
    <property type="entry name" value="Rev_trsase/Diguanyl_cyclase"/>
</dbReference>
<comment type="caution">
    <text evidence="5">The sequence shown here is derived from an EMBL/GenBank/DDBJ whole genome shotgun (WGS) entry which is preliminary data.</text>
</comment>
<keyword evidence="6" id="KW-1185">Reference proteome</keyword>
<dbReference type="AlphaFoldDB" id="A0A3A3FMM2"/>
<feature type="domain" description="GGDEF" evidence="4">
    <location>
        <begin position="266"/>
        <end position="403"/>
    </location>
</feature>
<comment type="catalytic activity">
    <reaction evidence="2">
        <text>2 GTP = 3',3'-c-di-GMP + 2 diphosphate</text>
        <dbReference type="Rhea" id="RHEA:24898"/>
        <dbReference type="ChEBI" id="CHEBI:33019"/>
        <dbReference type="ChEBI" id="CHEBI:37565"/>
        <dbReference type="ChEBI" id="CHEBI:58805"/>
        <dbReference type="EC" id="2.7.7.65"/>
    </reaction>
</comment>
<dbReference type="RefSeq" id="WP_119767094.1">
    <property type="nucleotide sequence ID" value="NZ_QYUO01000001.1"/>
</dbReference>
<dbReference type="SUPFAM" id="SSF55073">
    <property type="entry name" value="Nucleotide cyclase"/>
    <property type="match status" value="1"/>
</dbReference>
<evidence type="ECO:0000256" key="2">
    <source>
        <dbReference type="ARBA" id="ARBA00034247"/>
    </source>
</evidence>
<feature type="transmembrane region" description="Helical" evidence="3">
    <location>
        <begin position="132"/>
        <end position="150"/>
    </location>
</feature>
<organism evidence="5 6">
    <name type="scientific">Noviherbaspirillum saxi</name>
    <dbReference type="NCBI Taxonomy" id="2320863"/>
    <lineage>
        <taxon>Bacteria</taxon>
        <taxon>Pseudomonadati</taxon>
        <taxon>Pseudomonadota</taxon>
        <taxon>Betaproteobacteria</taxon>
        <taxon>Burkholderiales</taxon>
        <taxon>Oxalobacteraceae</taxon>
        <taxon>Noviherbaspirillum</taxon>
    </lineage>
</organism>
<dbReference type="PANTHER" id="PTHR45138:SF9">
    <property type="entry name" value="DIGUANYLATE CYCLASE DGCM-RELATED"/>
    <property type="match status" value="1"/>
</dbReference>
<dbReference type="CDD" id="cd01949">
    <property type="entry name" value="GGDEF"/>
    <property type="match status" value="1"/>
</dbReference>
<evidence type="ECO:0000259" key="4">
    <source>
        <dbReference type="PROSITE" id="PS50887"/>
    </source>
</evidence>
<accession>A0A3A3FMM2</accession>
<dbReference type="PROSITE" id="PS50887">
    <property type="entry name" value="GGDEF"/>
    <property type="match status" value="1"/>
</dbReference>
<evidence type="ECO:0000256" key="1">
    <source>
        <dbReference type="ARBA" id="ARBA00012528"/>
    </source>
</evidence>
<dbReference type="Pfam" id="PF00990">
    <property type="entry name" value="GGDEF"/>
    <property type="match status" value="1"/>
</dbReference>
<reference evidence="6" key="1">
    <citation type="submission" date="2018-09" db="EMBL/GenBank/DDBJ databases">
        <authorList>
            <person name="Zhu H."/>
        </authorList>
    </citation>
    <scope>NUCLEOTIDE SEQUENCE [LARGE SCALE GENOMIC DNA]</scope>
    <source>
        <strain evidence="6">K1R23-30</strain>
    </source>
</reference>
<feature type="transmembrane region" description="Helical" evidence="3">
    <location>
        <begin position="48"/>
        <end position="65"/>
    </location>
</feature>
<feature type="transmembrane region" description="Helical" evidence="3">
    <location>
        <begin position="107"/>
        <end position="126"/>
    </location>
</feature>